<feature type="compositionally biased region" description="Polar residues" evidence="1">
    <location>
        <begin position="60"/>
        <end position="71"/>
    </location>
</feature>
<dbReference type="AlphaFoldDB" id="A0A9N7VPL2"/>
<evidence type="ECO:0000313" key="2">
    <source>
        <dbReference type="EMBL" id="CAB1453339.1"/>
    </source>
</evidence>
<feature type="region of interest" description="Disordered" evidence="1">
    <location>
        <begin position="40"/>
        <end position="79"/>
    </location>
</feature>
<comment type="caution">
    <text evidence="2">The sequence shown here is derived from an EMBL/GenBank/DDBJ whole genome shotgun (WGS) entry which is preliminary data.</text>
</comment>
<keyword evidence="3" id="KW-1185">Reference proteome</keyword>
<evidence type="ECO:0000313" key="3">
    <source>
        <dbReference type="Proteomes" id="UP001153269"/>
    </source>
</evidence>
<sequence>MGNARTAVPSSAPALPEHRQENNGHIHLERGMGIDVRARTAKHLSTSHRSRSHPPAGSGYYSTPASHSNGANAGEEYSETLDTDEFTAISDRLLSLHFLVPFTVIAKPPALSNPVDESKCRIIKKLWKQRLSPLRLSPSHSTKCNQPGGLGEMSVTKSDGSVQIPQARGTGSLGEKQATCLSPRSIFHHSSVTPLCLNISKSLYRHVDSGLPSSEGIRDLEVENINISSPASECFLSSWERVREKVNNDFGGNLLSGGPHALQSWQLNTGNARGKGTSSKRKPGCVPGPEAKLDDRPV</sequence>
<dbReference type="EMBL" id="CADEAL010004165">
    <property type="protein sequence ID" value="CAB1453339.1"/>
    <property type="molecule type" value="Genomic_DNA"/>
</dbReference>
<feature type="compositionally biased region" description="Basic residues" evidence="1">
    <location>
        <begin position="40"/>
        <end position="52"/>
    </location>
</feature>
<gene>
    <name evidence="2" type="ORF">PLEPLA_LOCUS41092</name>
</gene>
<feature type="region of interest" description="Disordered" evidence="1">
    <location>
        <begin position="261"/>
        <end position="298"/>
    </location>
</feature>
<protein>
    <submittedName>
        <fullName evidence="2">Uncharacterized protein</fullName>
    </submittedName>
</protein>
<reference evidence="2" key="1">
    <citation type="submission" date="2020-03" db="EMBL/GenBank/DDBJ databases">
        <authorList>
            <person name="Weist P."/>
        </authorList>
    </citation>
    <scope>NUCLEOTIDE SEQUENCE</scope>
</reference>
<dbReference type="Proteomes" id="UP001153269">
    <property type="component" value="Unassembled WGS sequence"/>
</dbReference>
<evidence type="ECO:0000256" key="1">
    <source>
        <dbReference type="SAM" id="MobiDB-lite"/>
    </source>
</evidence>
<name>A0A9N7VPL2_PLEPL</name>
<feature type="region of interest" description="Disordered" evidence="1">
    <location>
        <begin position="1"/>
        <end position="21"/>
    </location>
</feature>
<proteinExistence type="predicted"/>
<organism evidence="2 3">
    <name type="scientific">Pleuronectes platessa</name>
    <name type="common">European plaice</name>
    <dbReference type="NCBI Taxonomy" id="8262"/>
    <lineage>
        <taxon>Eukaryota</taxon>
        <taxon>Metazoa</taxon>
        <taxon>Chordata</taxon>
        <taxon>Craniata</taxon>
        <taxon>Vertebrata</taxon>
        <taxon>Euteleostomi</taxon>
        <taxon>Actinopterygii</taxon>
        <taxon>Neopterygii</taxon>
        <taxon>Teleostei</taxon>
        <taxon>Neoteleostei</taxon>
        <taxon>Acanthomorphata</taxon>
        <taxon>Carangaria</taxon>
        <taxon>Pleuronectiformes</taxon>
        <taxon>Pleuronectoidei</taxon>
        <taxon>Pleuronectidae</taxon>
        <taxon>Pleuronectes</taxon>
    </lineage>
</organism>
<accession>A0A9N7VPL2</accession>